<dbReference type="EMBL" id="CM056817">
    <property type="protein sequence ID" value="KAJ8621021.1"/>
    <property type="molecule type" value="Genomic_DNA"/>
</dbReference>
<keyword evidence="2" id="KW-1185">Reference proteome</keyword>
<organism evidence="1 2">
    <name type="scientific">Persea americana</name>
    <name type="common">Avocado</name>
    <dbReference type="NCBI Taxonomy" id="3435"/>
    <lineage>
        <taxon>Eukaryota</taxon>
        <taxon>Viridiplantae</taxon>
        <taxon>Streptophyta</taxon>
        <taxon>Embryophyta</taxon>
        <taxon>Tracheophyta</taxon>
        <taxon>Spermatophyta</taxon>
        <taxon>Magnoliopsida</taxon>
        <taxon>Magnoliidae</taxon>
        <taxon>Laurales</taxon>
        <taxon>Lauraceae</taxon>
        <taxon>Persea</taxon>
    </lineage>
</organism>
<name>A0ACC2KJ20_PERAE</name>
<accession>A0ACC2KJ20</accession>
<comment type="caution">
    <text evidence="1">The sequence shown here is derived from an EMBL/GenBank/DDBJ whole genome shotgun (WGS) entry which is preliminary data.</text>
</comment>
<gene>
    <name evidence="1" type="ORF">MRB53_029550</name>
</gene>
<dbReference type="Proteomes" id="UP001234297">
    <property type="component" value="Chromosome 9"/>
</dbReference>
<evidence type="ECO:0000313" key="1">
    <source>
        <dbReference type="EMBL" id="KAJ8621021.1"/>
    </source>
</evidence>
<sequence>MIRRKGNISRKNQKYRNIEIVQRNTEKIRTQTMSLLSWDHFMQLPLLGWLISDDRLFCGISDEVQIEADGYMDALDRNKARRAGPKRYWA</sequence>
<protein>
    <submittedName>
        <fullName evidence="1">Uncharacterized protein</fullName>
    </submittedName>
</protein>
<evidence type="ECO:0000313" key="2">
    <source>
        <dbReference type="Proteomes" id="UP001234297"/>
    </source>
</evidence>
<reference evidence="1 2" key="1">
    <citation type="journal article" date="2022" name="Hortic Res">
        <title>A haplotype resolved chromosomal level avocado genome allows analysis of novel avocado genes.</title>
        <authorList>
            <person name="Nath O."/>
            <person name="Fletcher S.J."/>
            <person name="Hayward A."/>
            <person name="Shaw L.M."/>
            <person name="Masouleh A.K."/>
            <person name="Furtado A."/>
            <person name="Henry R.J."/>
            <person name="Mitter N."/>
        </authorList>
    </citation>
    <scope>NUCLEOTIDE SEQUENCE [LARGE SCALE GENOMIC DNA]</scope>
    <source>
        <strain evidence="2">cv. Hass</strain>
    </source>
</reference>
<proteinExistence type="predicted"/>